<evidence type="ECO:0000313" key="3">
    <source>
        <dbReference type="EMBL" id="CAI0409045.1"/>
    </source>
</evidence>
<feature type="domain" description="SAWADEE" evidence="2">
    <location>
        <begin position="114"/>
        <end position="238"/>
    </location>
</feature>
<dbReference type="Gene3D" id="2.30.30.140">
    <property type="match status" value="1"/>
</dbReference>
<reference evidence="3" key="1">
    <citation type="submission" date="2022-08" db="EMBL/GenBank/DDBJ databases">
        <authorList>
            <person name="Gutierrez-Valencia J."/>
        </authorList>
    </citation>
    <scope>NUCLEOTIDE SEQUENCE</scope>
</reference>
<dbReference type="PANTHER" id="PTHR33827:SF3">
    <property type="entry name" value="OS09G0346900 PROTEIN"/>
    <property type="match status" value="1"/>
</dbReference>
<dbReference type="Gene3D" id="2.40.50.40">
    <property type="match status" value="1"/>
</dbReference>
<dbReference type="GO" id="GO:0003682">
    <property type="term" value="F:chromatin binding"/>
    <property type="evidence" value="ECO:0007669"/>
    <property type="project" value="InterPro"/>
</dbReference>
<evidence type="ECO:0000259" key="2">
    <source>
        <dbReference type="Pfam" id="PF16719"/>
    </source>
</evidence>
<feature type="region of interest" description="Disordered" evidence="1">
    <location>
        <begin position="72"/>
        <end position="110"/>
    </location>
</feature>
<dbReference type="PANTHER" id="PTHR33827">
    <property type="entry name" value="PROTEIN SAWADEE HOMEODOMAIN HOMOLOG 2"/>
    <property type="match status" value="1"/>
</dbReference>
<sequence length="295" mass="33545">MSRLRPKLVFSGFTKAESEKMEKLLDDSVQPLNTKFFKNLARGFNQSSGRAGKPVVKWTEVESWFRKRQQGITPPLCSETGASKDGSMLPGPSPANESNGTSKKDTGNMQDRSTIQFEAKSSKDGAWYDVELFLCNRKLPSGDLVSCVSMTEFFSIFEGFGAEEDEWVNVREAVRQRSVPVDPSECHSVNVGDVVCCFQERKDYAMYYDAHVTEIQRKLHDIRGCRCIFKIRYNHDNVEVRISIVVLPRKEFVLEDSVIAQHLDARIKRSYGERSQTSLKCIVVIYAIQQNTCEK</sequence>
<protein>
    <recommendedName>
        <fullName evidence="2">SAWADEE domain-containing protein</fullName>
    </recommendedName>
</protein>
<proteinExistence type="predicted"/>
<dbReference type="InterPro" id="IPR032001">
    <property type="entry name" value="SAWADEE_dom"/>
</dbReference>
<organism evidence="3 4">
    <name type="scientific">Linum tenue</name>
    <dbReference type="NCBI Taxonomy" id="586396"/>
    <lineage>
        <taxon>Eukaryota</taxon>
        <taxon>Viridiplantae</taxon>
        <taxon>Streptophyta</taxon>
        <taxon>Embryophyta</taxon>
        <taxon>Tracheophyta</taxon>
        <taxon>Spermatophyta</taxon>
        <taxon>Magnoliopsida</taxon>
        <taxon>eudicotyledons</taxon>
        <taxon>Gunneridae</taxon>
        <taxon>Pentapetalae</taxon>
        <taxon>rosids</taxon>
        <taxon>fabids</taxon>
        <taxon>Malpighiales</taxon>
        <taxon>Linaceae</taxon>
        <taxon>Linum</taxon>
    </lineage>
</organism>
<evidence type="ECO:0000256" key="1">
    <source>
        <dbReference type="SAM" id="MobiDB-lite"/>
    </source>
</evidence>
<dbReference type="AlphaFoldDB" id="A0AAV0JIC2"/>
<dbReference type="InterPro" id="IPR039276">
    <property type="entry name" value="SHH1/2"/>
</dbReference>
<name>A0AAV0JIC2_9ROSI</name>
<feature type="compositionally biased region" description="Polar residues" evidence="1">
    <location>
        <begin position="95"/>
        <end position="110"/>
    </location>
</feature>
<gene>
    <name evidence="3" type="ORF">LITE_LOCUS14232</name>
</gene>
<comment type="caution">
    <text evidence="3">The sequence shown here is derived from an EMBL/GenBank/DDBJ whole genome shotgun (WGS) entry which is preliminary data.</text>
</comment>
<evidence type="ECO:0000313" key="4">
    <source>
        <dbReference type="Proteomes" id="UP001154282"/>
    </source>
</evidence>
<dbReference type="EMBL" id="CAMGYJ010000005">
    <property type="protein sequence ID" value="CAI0409045.1"/>
    <property type="molecule type" value="Genomic_DNA"/>
</dbReference>
<dbReference type="Proteomes" id="UP001154282">
    <property type="component" value="Unassembled WGS sequence"/>
</dbReference>
<accession>A0AAV0JIC2</accession>
<dbReference type="Pfam" id="PF16719">
    <property type="entry name" value="SAWADEE"/>
    <property type="match status" value="1"/>
</dbReference>
<keyword evidence="4" id="KW-1185">Reference proteome</keyword>